<evidence type="ECO:0000256" key="5">
    <source>
        <dbReference type="ARBA" id="ARBA00022645"/>
    </source>
</evidence>
<evidence type="ECO:0000256" key="3">
    <source>
        <dbReference type="ARBA" id="ARBA00006247"/>
    </source>
</evidence>
<feature type="active site" evidence="15">
    <location>
        <position position="163"/>
    </location>
</feature>
<dbReference type="FunFam" id="1.10.150.900:FF:000003">
    <property type="entry name" value="N-fatty-acyl-amino acid synthase/hydrolase PM20D1"/>
    <property type="match status" value="1"/>
</dbReference>
<protein>
    <submittedName>
        <fullName evidence="18">Gly-Xaa carboxypeptidase</fullName>
    </submittedName>
</protein>
<evidence type="ECO:0000256" key="12">
    <source>
        <dbReference type="ARBA" id="ARBA00022989"/>
    </source>
</evidence>
<evidence type="ECO:0000256" key="13">
    <source>
        <dbReference type="ARBA" id="ARBA00023136"/>
    </source>
</evidence>
<dbReference type="Pfam" id="PF01546">
    <property type="entry name" value="Peptidase_M20"/>
    <property type="match status" value="1"/>
</dbReference>
<evidence type="ECO:0000256" key="11">
    <source>
        <dbReference type="ARBA" id="ARBA00022843"/>
    </source>
</evidence>
<keyword evidence="5 18" id="KW-0121">Carboxypeptidase</keyword>
<feature type="binding site" evidence="16">
    <location>
        <position position="196"/>
    </location>
    <ligand>
        <name>Zn(2+)</name>
        <dbReference type="ChEBI" id="CHEBI:29105"/>
        <label>1</label>
    </ligand>
</feature>
<evidence type="ECO:0000256" key="4">
    <source>
        <dbReference type="ARBA" id="ARBA00022499"/>
    </source>
</evidence>
<feature type="binding site" evidence="16">
    <location>
        <position position="231"/>
    </location>
    <ligand>
        <name>Zn(2+)</name>
        <dbReference type="ChEBI" id="CHEBI:29105"/>
        <label>1</label>
    </ligand>
</feature>
<dbReference type="PIRSF" id="PIRSF037217">
    <property type="entry name" value="Carboxypeptidase_S"/>
    <property type="match status" value="1"/>
</dbReference>
<evidence type="ECO:0000256" key="15">
    <source>
        <dbReference type="PIRSR" id="PIRSR037217-1"/>
    </source>
</evidence>
<evidence type="ECO:0000256" key="8">
    <source>
        <dbReference type="ARBA" id="ARBA00022723"/>
    </source>
</evidence>
<dbReference type="STRING" id="2163413.A0A4P6XJW5"/>
<keyword evidence="6" id="KW-0645">Protease</keyword>
<feature type="binding site" evidence="16">
    <location>
        <position position="161"/>
    </location>
    <ligand>
        <name>Zn(2+)</name>
        <dbReference type="ChEBI" id="CHEBI:29105"/>
        <label>2</label>
    </ligand>
</feature>
<evidence type="ECO:0000256" key="1">
    <source>
        <dbReference type="ARBA" id="ARBA00001947"/>
    </source>
</evidence>
<keyword evidence="12 17" id="KW-1133">Transmembrane helix</keyword>
<evidence type="ECO:0000256" key="7">
    <source>
        <dbReference type="ARBA" id="ARBA00022692"/>
    </source>
</evidence>
<evidence type="ECO:0000256" key="9">
    <source>
        <dbReference type="ARBA" id="ARBA00022801"/>
    </source>
</evidence>
<name>A0A4P6XJW5_9ASCO</name>
<keyword evidence="9" id="KW-0378">Hydrolase</keyword>
<dbReference type="PROSITE" id="PS00758">
    <property type="entry name" value="ARGE_DAPE_CPG2_1"/>
    <property type="match status" value="1"/>
</dbReference>
<proteinExistence type="inferred from homology"/>
<keyword evidence="7 17" id="KW-0812">Transmembrane</keyword>
<keyword evidence="19" id="KW-1185">Reference proteome</keyword>
<dbReference type="GO" id="GO:0046872">
    <property type="term" value="F:metal ion binding"/>
    <property type="evidence" value="ECO:0007669"/>
    <property type="project" value="UniProtKB-KW"/>
</dbReference>
<evidence type="ECO:0000256" key="6">
    <source>
        <dbReference type="ARBA" id="ARBA00022670"/>
    </source>
</evidence>
<evidence type="ECO:0000256" key="16">
    <source>
        <dbReference type="PIRSR" id="PIRSR037217-2"/>
    </source>
</evidence>
<dbReference type="GO" id="GO:0051603">
    <property type="term" value="P:proteolysis involved in protein catabolic process"/>
    <property type="evidence" value="ECO:0007669"/>
    <property type="project" value="TreeGrafter"/>
</dbReference>
<dbReference type="PROSITE" id="PS00759">
    <property type="entry name" value="ARGE_DAPE_CPG2_2"/>
    <property type="match status" value="1"/>
</dbReference>
<feature type="binding site" evidence="16">
    <location>
        <position position="196"/>
    </location>
    <ligand>
        <name>Zn(2+)</name>
        <dbReference type="ChEBI" id="CHEBI:29105"/>
        <label>2</label>
    </ligand>
</feature>
<feature type="binding site" evidence="16">
    <location>
        <position position="542"/>
    </location>
    <ligand>
        <name>Zn(2+)</name>
        <dbReference type="ChEBI" id="CHEBI:29105"/>
        <label>1</label>
    </ligand>
</feature>
<evidence type="ECO:0000256" key="14">
    <source>
        <dbReference type="ARBA" id="ARBA00023180"/>
    </source>
</evidence>
<dbReference type="InterPro" id="IPR002933">
    <property type="entry name" value="Peptidase_M20"/>
</dbReference>
<dbReference type="GO" id="GO:0004181">
    <property type="term" value="F:metallocarboxypeptidase activity"/>
    <property type="evidence" value="ECO:0007669"/>
    <property type="project" value="InterPro"/>
</dbReference>
<keyword evidence="8 16" id="KW-0479">Metal-binding</keyword>
<dbReference type="SUPFAM" id="SSF55031">
    <property type="entry name" value="Bacterial exopeptidase dimerisation domain"/>
    <property type="match status" value="1"/>
</dbReference>
<keyword evidence="13 17" id="KW-0472">Membrane</keyword>
<feature type="binding site" evidence="16">
    <location>
        <position position="259"/>
    </location>
    <ligand>
        <name>Zn(2+)</name>
        <dbReference type="ChEBI" id="CHEBI:29105"/>
        <label>2</label>
    </ligand>
</feature>
<feature type="active site" description="Proton acceptor" evidence="15">
    <location>
        <position position="230"/>
    </location>
</feature>
<dbReference type="PANTHER" id="PTHR45962">
    <property type="entry name" value="N-FATTY-ACYL-AMINO ACID SYNTHASE/HYDROLASE PM20D1"/>
    <property type="match status" value="1"/>
</dbReference>
<dbReference type="Proteomes" id="UP000292447">
    <property type="component" value="Chromosome II"/>
</dbReference>
<feature type="transmembrane region" description="Helical" evidence="17">
    <location>
        <begin position="16"/>
        <end position="39"/>
    </location>
</feature>
<organism evidence="18 19">
    <name type="scientific">Metschnikowia aff. pulcherrima</name>
    <dbReference type="NCBI Taxonomy" id="2163413"/>
    <lineage>
        <taxon>Eukaryota</taxon>
        <taxon>Fungi</taxon>
        <taxon>Dikarya</taxon>
        <taxon>Ascomycota</taxon>
        <taxon>Saccharomycotina</taxon>
        <taxon>Pichiomycetes</taxon>
        <taxon>Metschnikowiaceae</taxon>
        <taxon>Metschnikowia</taxon>
    </lineage>
</organism>
<evidence type="ECO:0000256" key="17">
    <source>
        <dbReference type="SAM" id="Phobius"/>
    </source>
</evidence>
<dbReference type="Gene3D" id="1.10.150.900">
    <property type="match status" value="1"/>
</dbReference>
<dbReference type="SUPFAM" id="SSF53187">
    <property type="entry name" value="Zn-dependent exopeptidases"/>
    <property type="match status" value="1"/>
</dbReference>
<dbReference type="InterPro" id="IPR036264">
    <property type="entry name" value="Bact_exopeptidase_dim_dom"/>
</dbReference>
<keyword evidence="11" id="KW-0832">Ubl conjugation</keyword>
<keyword evidence="10 16" id="KW-0862">Zinc</keyword>
<evidence type="ECO:0000313" key="19">
    <source>
        <dbReference type="Proteomes" id="UP000292447"/>
    </source>
</evidence>
<keyword evidence="4" id="KW-1017">Isopeptide bond</keyword>
<dbReference type="Gene3D" id="3.40.630.10">
    <property type="entry name" value="Zn peptidases"/>
    <property type="match status" value="1"/>
</dbReference>
<dbReference type="GO" id="GO:0016020">
    <property type="term" value="C:membrane"/>
    <property type="evidence" value="ECO:0007669"/>
    <property type="project" value="UniProtKB-SubCell"/>
</dbReference>
<dbReference type="InterPro" id="IPR047177">
    <property type="entry name" value="Pept_M20A"/>
</dbReference>
<dbReference type="InterPro" id="IPR017141">
    <property type="entry name" value="Pept_M20_carboxypep"/>
</dbReference>
<comment type="cofactor">
    <cofactor evidence="1">
        <name>Zn(2+)</name>
        <dbReference type="ChEBI" id="CHEBI:29105"/>
    </cofactor>
</comment>
<keyword evidence="14" id="KW-0325">Glycoprotein</keyword>
<reference evidence="19" key="1">
    <citation type="submission" date="2019-03" db="EMBL/GenBank/DDBJ databases">
        <title>Snf2 controls pulcherriminic acid biosynthesis and connects pigmentation and antifungal activity of the yeast Metschnikowia pulcherrima.</title>
        <authorList>
            <person name="Gore-Lloyd D."/>
            <person name="Sumann I."/>
            <person name="Brachmann A.O."/>
            <person name="Schneeberger K."/>
            <person name="Ortiz-Merino R.A."/>
            <person name="Moreno-Beltran M."/>
            <person name="Schlaefli M."/>
            <person name="Kirner P."/>
            <person name="Santos Kron A."/>
            <person name="Wolfe K.H."/>
            <person name="Piel J."/>
            <person name="Ahrens C.H."/>
            <person name="Henk D."/>
            <person name="Freimoser F.M."/>
        </authorList>
    </citation>
    <scope>NUCLEOTIDE SEQUENCE [LARGE SCALE GENOMIC DNA]</scope>
    <source>
        <strain evidence="19">APC 1.2</strain>
    </source>
</reference>
<sequence>MIGLPLDDIPPRKKQYGAIGGAIAILLVVLFGTNLFAILKIYMVPVSDKGICTIWDIQRPVSYEKNESSVNTILHSEEFRNSSAKVLSGMIQVDTQVFDDPPAVDASPKYWAKFEKFHEYLEKTFPAVYEKFEVTRVNTYGLVYVLKGSDSSLKPVMLTGHQDVVPVQKDTLGDWTYPPFSGHYDGDYVYGRGAADCKNTVLAIMEALELLCQEAFQPARTVVVALGMDEEVSGFHGARFIGQYLQERFGKDSFYAIIDEGFGLTKDETTGRIIAMPGTGEKGYLDVWAELITPGGHSSIPPDHTSIGIMGELQMLIEKDQWAPIFSPKNPTFDYMQCLAKHAGNAMSTKLRKSILRAGYDKLANSYVANALTSIKESKYLIQTSQSMDIIVGGEKANALPESVKLLTNHRIAIESNVQEVFDHFVARVLEVAKRHGLGVKAGNSTLIKSSGSGEFVIRDAGKSLEVAPRTPVDDNVWKNLAGVTRHIYEDLVFPDMKDPVIVAPAIMTGNTDTRHYWNLTKNIYRYTPFYSTSYTAEYKIHSVDEKMSMDNHLRVVAFFYEYLQVVDSKAADNE</sequence>
<dbReference type="GO" id="GO:0000328">
    <property type="term" value="C:fungal-type vacuole lumen"/>
    <property type="evidence" value="ECO:0007669"/>
    <property type="project" value="TreeGrafter"/>
</dbReference>
<dbReference type="AlphaFoldDB" id="A0A4P6XJW5"/>
<dbReference type="InterPro" id="IPR001261">
    <property type="entry name" value="ArgE/DapE_CS"/>
</dbReference>
<comment type="similarity">
    <text evidence="3">Belongs to the peptidase M20A family.</text>
</comment>
<comment type="subcellular location">
    <subcellularLocation>
        <location evidence="2">Membrane</location>
        <topology evidence="2">Single-pass membrane protein</topology>
    </subcellularLocation>
</comment>
<dbReference type="FunFam" id="3.40.630.10:FF:000098">
    <property type="entry name" value="Gly-Xaa carboxypeptidase"/>
    <property type="match status" value="1"/>
</dbReference>
<evidence type="ECO:0000313" key="18">
    <source>
        <dbReference type="EMBL" id="QBM87612.1"/>
    </source>
</evidence>
<dbReference type="CDD" id="cd05674">
    <property type="entry name" value="M20_yscS"/>
    <property type="match status" value="1"/>
</dbReference>
<gene>
    <name evidence="18" type="primary">MPUL0B08190</name>
    <name evidence="18" type="ORF">METSCH_B08190</name>
</gene>
<dbReference type="EMBL" id="CP034457">
    <property type="protein sequence ID" value="QBM87612.1"/>
    <property type="molecule type" value="Genomic_DNA"/>
</dbReference>
<evidence type="ECO:0000256" key="2">
    <source>
        <dbReference type="ARBA" id="ARBA00004167"/>
    </source>
</evidence>
<evidence type="ECO:0000256" key="10">
    <source>
        <dbReference type="ARBA" id="ARBA00022833"/>
    </source>
</evidence>
<dbReference type="PANTHER" id="PTHR45962:SF1">
    <property type="entry name" value="N-FATTY-ACYL-AMINO ACID SYNTHASE_HYDROLASE PM20D1"/>
    <property type="match status" value="1"/>
</dbReference>
<accession>A0A4P6XJW5</accession>